<evidence type="ECO:0000313" key="6">
    <source>
        <dbReference type="Proteomes" id="UP000316429"/>
    </source>
</evidence>
<dbReference type="SUPFAM" id="SSF48008">
    <property type="entry name" value="GntR ligand-binding domain-like"/>
    <property type="match status" value="1"/>
</dbReference>
<proteinExistence type="predicted"/>
<sequence length="225" mass="25217">MPDKNQDYSRSEQPLNIGDTVYAQLKDRVTRGAYRPGDKLSIRSVAEALDVGLSPARDAVNRLVADGVLVYAGPKTVIIPVLKSADLREITLIRIALEGLAAEMAVQNSTQEDIVSLGEIQKKINSALEARAYSDALWYNKEFHFHVYGCSRLPHLISMIEPLWLRVGPSFYSLYPEFAEARHGVRNHEMVIEALGDRDGGALRAAIENDIRDGYRRLRQALKER</sequence>
<evidence type="ECO:0000259" key="4">
    <source>
        <dbReference type="PROSITE" id="PS50949"/>
    </source>
</evidence>
<dbReference type="InterPro" id="IPR000524">
    <property type="entry name" value="Tscrpt_reg_HTH_GntR"/>
</dbReference>
<dbReference type="InterPro" id="IPR036390">
    <property type="entry name" value="WH_DNA-bd_sf"/>
</dbReference>
<evidence type="ECO:0000256" key="3">
    <source>
        <dbReference type="ARBA" id="ARBA00023163"/>
    </source>
</evidence>
<dbReference type="Pfam" id="PF00392">
    <property type="entry name" value="GntR"/>
    <property type="match status" value="1"/>
</dbReference>
<dbReference type="PANTHER" id="PTHR43537:SF39">
    <property type="entry name" value="HTH-TYPE TRANSCRIPTIONAL REGULATOR MCBR"/>
    <property type="match status" value="1"/>
</dbReference>
<organism evidence="5 6">
    <name type="scientific">Rhizobium glycinendophyticum</name>
    <dbReference type="NCBI Taxonomy" id="2589807"/>
    <lineage>
        <taxon>Bacteria</taxon>
        <taxon>Pseudomonadati</taxon>
        <taxon>Pseudomonadota</taxon>
        <taxon>Alphaproteobacteria</taxon>
        <taxon>Hyphomicrobiales</taxon>
        <taxon>Rhizobiaceae</taxon>
        <taxon>Rhizobium/Agrobacterium group</taxon>
        <taxon>Rhizobium</taxon>
    </lineage>
</organism>
<comment type="caution">
    <text evidence="5">The sequence shown here is derived from an EMBL/GenBank/DDBJ whole genome shotgun (WGS) entry which is preliminary data.</text>
</comment>
<gene>
    <name evidence="5" type="ORF">FJQ55_21990</name>
</gene>
<dbReference type="InterPro" id="IPR008920">
    <property type="entry name" value="TF_FadR/GntR_C"/>
</dbReference>
<evidence type="ECO:0000256" key="1">
    <source>
        <dbReference type="ARBA" id="ARBA00023015"/>
    </source>
</evidence>
<dbReference type="OrthoDB" id="9815654at2"/>
<dbReference type="PANTHER" id="PTHR43537">
    <property type="entry name" value="TRANSCRIPTIONAL REGULATOR, GNTR FAMILY"/>
    <property type="match status" value="1"/>
</dbReference>
<dbReference type="Proteomes" id="UP000316429">
    <property type="component" value="Unassembled WGS sequence"/>
</dbReference>
<keyword evidence="3" id="KW-0804">Transcription</keyword>
<accession>A0A504TPF0</accession>
<protein>
    <submittedName>
        <fullName evidence="5">GntR family transcriptional regulator</fullName>
    </submittedName>
</protein>
<evidence type="ECO:0000256" key="2">
    <source>
        <dbReference type="ARBA" id="ARBA00023125"/>
    </source>
</evidence>
<dbReference type="Gene3D" id="1.20.120.530">
    <property type="entry name" value="GntR ligand-binding domain-like"/>
    <property type="match status" value="1"/>
</dbReference>
<keyword evidence="2" id="KW-0238">DNA-binding</keyword>
<dbReference type="InterPro" id="IPR036388">
    <property type="entry name" value="WH-like_DNA-bd_sf"/>
</dbReference>
<dbReference type="EMBL" id="VFYP01000007">
    <property type="protein sequence ID" value="TPP04588.1"/>
    <property type="molecule type" value="Genomic_DNA"/>
</dbReference>
<dbReference type="RefSeq" id="WP_140832073.1">
    <property type="nucleotide sequence ID" value="NZ_VFYP01000007.1"/>
</dbReference>
<dbReference type="AlphaFoldDB" id="A0A504TPF0"/>
<dbReference type="SMART" id="SM00345">
    <property type="entry name" value="HTH_GNTR"/>
    <property type="match status" value="1"/>
</dbReference>
<dbReference type="GO" id="GO:0003677">
    <property type="term" value="F:DNA binding"/>
    <property type="evidence" value="ECO:0007669"/>
    <property type="project" value="UniProtKB-KW"/>
</dbReference>
<reference evidence="5 6" key="1">
    <citation type="submission" date="2019-06" db="EMBL/GenBank/DDBJ databases">
        <title>Rhizobium sp. CL12 isolated from roots of soybean.</title>
        <authorList>
            <person name="Wang C."/>
        </authorList>
    </citation>
    <scope>NUCLEOTIDE SEQUENCE [LARGE SCALE GENOMIC DNA]</scope>
    <source>
        <strain evidence="5 6">CL12</strain>
    </source>
</reference>
<keyword evidence="6" id="KW-1185">Reference proteome</keyword>
<keyword evidence="1" id="KW-0805">Transcription regulation</keyword>
<dbReference type="GO" id="GO:0003700">
    <property type="term" value="F:DNA-binding transcription factor activity"/>
    <property type="evidence" value="ECO:0007669"/>
    <property type="project" value="InterPro"/>
</dbReference>
<feature type="domain" description="HTH gntR-type" evidence="4">
    <location>
        <begin position="15"/>
        <end position="81"/>
    </location>
</feature>
<dbReference type="SUPFAM" id="SSF46785">
    <property type="entry name" value="Winged helix' DNA-binding domain"/>
    <property type="match status" value="1"/>
</dbReference>
<name>A0A504TPF0_9HYPH</name>
<dbReference type="Gene3D" id="1.10.10.10">
    <property type="entry name" value="Winged helix-like DNA-binding domain superfamily/Winged helix DNA-binding domain"/>
    <property type="match status" value="1"/>
</dbReference>
<dbReference type="InterPro" id="IPR011711">
    <property type="entry name" value="GntR_C"/>
</dbReference>
<dbReference type="PROSITE" id="PS50949">
    <property type="entry name" value="HTH_GNTR"/>
    <property type="match status" value="1"/>
</dbReference>
<dbReference type="SMART" id="SM00895">
    <property type="entry name" value="FCD"/>
    <property type="match status" value="1"/>
</dbReference>
<dbReference type="Pfam" id="PF07729">
    <property type="entry name" value="FCD"/>
    <property type="match status" value="1"/>
</dbReference>
<evidence type="ECO:0000313" key="5">
    <source>
        <dbReference type="EMBL" id="TPP04588.1"/>
    </source>
</evidence>